<dbReference type="AlphaFoldDB" id="A0A2H4SMI5"/>
<feature type="compositionally biased region" description="Low complexity" evidence="7">
    <location>
        <begin position="280"/>
        <end position="300"/>
    </location>
</feature>
<dbReference type="InterPro" id="IPR051694">
    <property type="entry name" value="Immunoregulatory_rcpt-like"/>
</dbReference>
<dbReference type="SMART" id="SM00326">
    <property type="entry name" value="SH3"/>
    <property type="match status" value="1"/>
</dbReference>
<dbReference type="VEuPathDB" id="FungiDB:CCM_04225"/>
<keyword evidence="3 8" id="KW-0812">Transmembrane</keyword>
<reference evidence="10 11" key="1">
    <citation type="journal article" date="2017" name="BMC Genomics">
        <title>Chromosome level assembly and secondary metabolite potential of the parasitic fungus Cordyceps militaris.</title>
        <authorList>
            <person name="Kramer G.J."/>
            <person name="Nodwell J.R."/>
        </authorList>
    </citation>
    <scope>NUCLEOTIDE SEQUENCE [LARGE SCALE GENOMIC DNA]</scope>
    <source>
        <strain evidence="10 11">ATCC 34164</strain>
    </source>
</reference>
<evidence type="ECO:0000313" key="11">
    <source>
        <dbReference type="Proteomes" id="UP000323067"/>
    </source>
</evidence>
<feature type="region of interest" description="Disordered" evidence="7">
    <location>
        <begin position="358"/>
        <end position="477"/>
    </location>
</feature>
<evidence type="ECO:0000256" key="2">
    <source>
        <dbReference type="ARBA" id="ARBA00022443"/>
    </source>
</evidence>
<feature type="compositionally biased region" description="Polar residues" evidence="7">
    <location>
        <begin position="104"/>
        <end position="113"/>
    </location>
</feature>
<dbReference type="InterPro" id="IPR001452">
    <property type="entry name" value="SH3_domain"/>
</dbReference>
<feature type="transmembrane region" description="Helical" evidence="8">
    <location>
        <begin position="177"/>
        <end position="198"/>
    </location>
</feature>
<dbReference type="InterPro" id="IPR036673">
    <property type="entry name" value="Cyanovirin-N_sf"/>
</dbReference>
<name>A0A2H4SMI5_CORMI</name>
<feature type="compositionally biased region" description="Pro residues" evidence="7">
    <location>
        <begin position="426"/>
        <end position="439"/>
    </location>
</feature>
<dbReference type="InterPro" id="IPR011058">
    <property type="entry name" value="Cyanovirin-N"/>
</dbReference>
<evidence type="ECO:0000256" key="6">
    <source>
        <dbReference type="PROSITE-ProRule" id="PRU00192"/>
    </source>
</evidence>
<feature type="region of interest" description="Disordered" evidence="7">
    <location>
        <begin position="58"/>
        <end position="113"/>
    </location>
</feature>
<evidence type="ECO:0000256" key="1">
    <source>
        <dbReference type="ARBA" id="ARBA00004167"/>
    </source>
</evidence>
<evidence type="ECO:0000256" key="7">
    <source>
        <dbReference type="SAM" id="MobiDB-lite"/>
    </source>
</evidence>
<feature type="region of interest" description="Disordered" evidence="7">
    <location>
        <begin position="584"/>
        <end position="632"/>
    </location>
</feature>
<dbReference type="EMBL" id="CP023325">
    <property type="protein sequence ID" value="ATY64306.1"/>
    <property type="molecule type" value="Genomic_DNA"/>
</dbReference>
<dbReference type="GO" id="GO:0016020">
    <property type="term" value="C:membrane"/>
    <property type="evidence" value="ECO:0007669"/>
    <property type="project" value="UniProtKB-SubCell"/>
</dbReference>
<feature type="region of interest" description="Disordered" evidence="7">
    <location>
        <begin position="134"/>
        <end position="174"/>
    </location>
</feature>
<feature type="domain" description="SH3" evidence="9">
    <location>
        <begin position="304"/>
        <end position="365"/>
    </location>
</feature>
<feature type="region of interest" description="Disordered" evidence="7">
    <location>
        <begin position="266"/>
        <end position="300"/>
    </location>
</feature>
<sequence>MGHGHLHQHQKRDLLGNVGDLIDKAAKSQLAEVGDKIQRAETFIRTVYKTMSPTFTGEIGGYSTQGQDSPQQTQQAQQTLQTQQPAATSDDSQSQTQAAASTQEPTSVTNEVPKSITSVEATSIASTLAVANPNSAPASQETKMSSSFALPAPTASSVVTPSSKSSPEDSTSSGAKAGIAFGVIGGVFLVGLIVFIIFNRRKRQMERQRLSGDNEKLNGRGDALARMPSHSNPKAPRISLRPVTQFLPNWNLDKNTQRGAANLAPAAAANHPAGTEFSTSSMPAGAPQPPSQSAAAIAAAGGPASSAVHRVQLDFKPTLEDEMELTAGDLVRLLHEYDDGWALCIRLDRSQQGVVPRTCLSTRPVKPRTPQGAPRPGPPINPQGGYPRGTNQPARPMTPQGRPMTPQGRPMTPQGQRPPQNMAPKPTGPMSPGPRPQSPGPRYQGPPAGRPQSPNGMNPRPMGPAGPSSSEEASPRSSILSSAHLEVGFGLSVWFVVYGDLWEYTKGPAFTSFVSSFWFCPQKGTFPSNVDLGLYGRWLVTSRKAPPTRVLETHNHQKDWLPESRGFQKPAPPRLTQFERARSQSAKIHIQYSRKEDPTSDRNPALKPSKKRRTIKEATSIEPSDKLCSHRPPSPLAAGYALAVPGALLRERYVPSMAPGSSPEEMRSGGGDDRKGALPPPLLRNGAKKLPGVNHKPVVAEQSANRTATTPPPQHPVSGGVFADRCRDLVLLGGSGNKGQSTLQAACRDEESPGAWWLTSLNLNHCLGNVGGKLAFQERGNYDATCRPCGIETLQADGRIMLRCACLPGPNRAPTFTELSLEHRGTYQYINWLMLGRAGDGCADMEVLYLDHLGIRAVNGRLVCGSHQGTKSPRFSAEYDNGGEN</sequence>
<proteinExistence type="predicted"/>
<dbReference type="PANTHER" id="PTHR15549">
    <property type="entry name" value="PAIRED IMMUNOGLOBULIN-LIKE TYPE 2 RECEPTOR"/>
    <property type="match status" value="1"/>
</dbReference>
<feature type="compositionally biased region" description="Basic and acidic residues" evidence="7">
    <location>
        <begin position="664"/>
        <end position="676"/>
    </location>
</feature>
<dbReference type="SUPFAM" id="SSF51322">
    <property type="entry name" value="Cyanovirin-N"/>
    <property type="match status" value="1"/>
</dbReference>
<dbReference type="Pfam" id="PF14604">
    <property type="entry name" value="SH3_9"/>
    <property type="match status" value="1"/>
</dbReference>
<keyword evidence="5 8" id="KW-0472">Membrane</keyword>
<accession>A0A2H4SMI5</accession>
<feature type="compositionally biased region" description="Polar residues" evidence="7">
    <location>
        <begin position="134"/>
        <end position="148"/>
    </location>
</feature>
<dbReference type="InterPro" id="IPR036028">
    <property type="entry name" value="SH3-like_dom_sf"/>
</dbReference>
<dbReference type="Proteomes" id="UP000323067">
    <property type="component" value="Chromosome v"/>
</dbReference>
<comment type="subcellular location">
    <subcellularLocation>
        <location evidence="1">Membrane</location>
        <topology evidence="1">Single-pass membrane protein</topology>
    </subcellularLocation>
</comment>
<evidence type="ECO:0000256" key="4">
    <source>
        <dbReference type="ARBA" id="ARBA00022989"/>
    </source>
</evidence>
<dbReference type="GO" id="GO:0071944">
    <property type="term" value="C:cell periphery"/>
    <property type="evidence" value="ECO:0007669"/>
    <property type="project" value="UniProtKB-ARBA"/>
</dbReference>
<dbReference type="PROSITE" id="PS50002">
    <property type="entry name" value="SH3"/>
    <property type="match status" value="1"/>
</dbReference>
<protein>
    <submittedName>
        <fullName evidence="10">SH3 domain</fullName>
    </submittedName>
</protein>
<evidence type="ECO:0000313" key="10">
    <source>
        <dbReference type="EMBL" id="ATY64306.1"/>
    </source>
</evidence>
<feature type="compositionally biased region" description="Low complexity" evidence="7">
    <location>
        <begin position="151"/>
        <end position="174"/>
    </location>
</feature>
<dbReference type="Gene3D" id="2.30.30.40">
    <property type="entry name" value="SH3 Domains"/>
    <property type="match status" value="1"/>
</dbReference>
<feature type="compositionally biased region" description="Basic and acidic residues" evidence="7">
    <location>
        <begin position="205"/>
        <end position="219"/>
    </location>
</feature>
<feature type="compositionally biased region" description="Low complexity" evidence="7">
    <location>
        <begin position="465"/>
        <end position="477"/>
    </location>
</feature>
<dbReference type="SUPFAM" id="SSF50044">
    <property type="entry name" value="SH3-domain"/>
    <property type="match status" value="1"/>
</dbReference>
<organism evidence="10 11">
    <name type="scientific">Cordyceps militaris</name>
    <name type="common">Caterpillar fungus</name>
    <name type="synonym">Clavaria militaris</name>
    <dbReference type="NCBI Taxonomy" id="73501"/>
    <lineage>
        <taxon>Eukaryota</taxon>
        <taxon>Fungi</taxon>
        <taxon>Dikarya</taxon>
        <taxon>Ascomycota</taxon>
        <taxon>Pezizomycotina</taxon>
        <taxon>Sordariomycetes</taxon>
        <taxon>Hypocreomycetidae</taxon>
        <taxon>Hypocreales</taxon>
        <taxon>Cordycipitaceae</taxon>
        <taxon>Cordyceps</taxon>
    </lineage>
</organism>
<dbReference type="Pfam" id="PF08881">
    <property type="entry name" value="CVNH"/>
    <property type="match status" value="1"/>
</dbReference>
<dbReference type="Gene3D" id="2.30.60.10">
    <property type="entry name" value="Cyanovirin-N"/>
    <property type="match status" value="1"/>
</dbReference>
<dbReference type="InterPro" id="IPR035521">
    <property type="entry name" value="Fus1_SH3"/>
</dbReference>
<gene>
    <name evidence="10" type="ORF">A9K55_004425</name>
</gene>
<feature type="region of interest" description="Disordered" evidence="7">
    <location>
        <begin position="655"/>
        <end position="693"/>
    </location>
</feature>
<dbReference type="PANTHER" id="PTHR15549:SF26">
    <property type="entry name" value="AXIAL BUDDING PATTERN PROTEIN 2-RELATED"/>
    <property type="match status" value="1"/>
</dbReference>
<dbReference type="CDD" id="cd11854">
    <property type="entry name" value="SH3_Fus1p"/>
    <property type="match status" value="1"/>
</dbReference>
<keyword evidence="2 6" id="KW-0728">SH3 domain</keyword>
<keyword evidence="4 8" id="KW-1133">Transmembrane helix</keyword>
<dbReference type="OrthoDB" id="5340910at2759"/>
<dbReference type="VEuPathDB" id="FungiDB:A9K55_004425"/>
<evidence type="ECO:0000256" key="8">
    <source>
        <dbReference type="SAM" id="Phobius"/>
    </source>
</evidence>
<feature type="compositionally biased region" description="Low complexity" evidence="7">
    <location>
        <begin position="64"/>
        <end position="103"/>
    </location>
</feature>
<evidence type="ECO:0000259" key="9">
    <source>
        <dbReference type="PROSITE" id="PS50002"/>
    </source>
</evidence>
<evidence type="ECO:0000256" key="5">
    <source>
        <dbReference type="ARBA" id="ARBA00023136"/>
    </source>
</evidence>
<feature type="region of interest" description="Disordered" evidence="7">
    <location>
        <begin position="205"/>
        <end position="238"/>
    </location>
</feature>
<evidence type="ECO:0000256" key="3">
    <source>
        <dbReference type="ARBA" id="ARBA00022692"/>
    </source>
</evidence>